<accession>A0A0F9HP94</accession>
<feature type="non-terminal residue" evidence="1">
    <location>
        <position position="1"/>
    </location>
</feature>
<proteinExistence type="predicted"/>
<comment type="caution">
    <text evidence="1">The sequence shown here is derived from an EMBL/GenBank/DDBJ whole genome shotgun (WGS) entry which is preliminary data.</text>
</comment>
<reference evidence="1" key="1">
    <citation type="journal article" date="2015" name="Nature">
        <title>Complex archaea that bridge the gap between prokaryotes and eukaryotes.</title>
        <authorList>
            <person name="Spang A."/>
            <person name="Saw J.H."/>
            <person name="Jorgensen S.L."/>
            <person name="Zaremba-Niedzwiedzka K."/>
            <person name="Martijn J."/>
            <person name="Lind A.E."/>
            <person name="van Eijk R."/>
            <person name="Schleper C."/>
            <person name="Guy L."/>
            <person name="Ettema T.J."/>
        </authorList>
    </citation>
    <scope>NUCLEOTIDE SEQUENCE</scope>
</reference>
<name>A0A0F9HP94_9ZZZZ</name>
<evidence type="ECO:0000313" key="1">
    <source>
        <dbReference type="EMBL" id="KKM16982.1"/>
    </source>
</evidence>
<gene>
    <name evidence="1" type="ORF">LCGC14_1680290</name>
</gene>
<sequence>CHQLFVRDEKGQKINYQKESTDFWNKKIKELIKF</sequence>
<dbReference type="EMBL" id="LAZR01014552">
    <property type="protein sequence ID" value="KKM16982.1"/>
    <property type="molecule type" value="Genomic_DNA"/>
</dbReference>
<protein>
    <submittedName>
        <fullName evidence="1">Uncharacterized protein</fullName>
    </submittedName>
</protein>
<dbReference type="AlphaFoldDB" id="A0A0F9HP94"/>
<organism evidence="1">
    <name type="scientific">marine sediment metagenome</name>
    <dbReference type="NCBI Taxonomy" id="412755"/>
    <lineage>
        <taxon>unclassified sequences</taxon>
        <taxon>metagenomes</taxon>
        <taxon>ecological metagenomes</taxon>
    </lineage>
</organism>